<proteinExistence type="predicted"/>
<comment type="subcellular location">
    <subcellularLocation>
        <location evidence="1">Cell membrane</location>
    </subcellularLocation>
</comment>
<name>A0A4R8FPU0_9GAMM</name>
<gene>
    <name evidence="6" type="ORF">DFO67_11045</name>
</gene>
<organism evidence="6 7">
    <name type="scientific">Modicisalibacter xianhensis</name>
    <dbReference type="NCBI Taxonomy" id="442341"/>
    <lineage>
        <taxon>Bacteria</taxon>
        <taxon>Pseudomonadati</taxon>
        <taxon>Pseudomonadota</taxon>
        <taxon>Gammaproteobacteria</taxon>
        <taxon>Oceanospirillales</taxon>
        <taxon>Halomonadaceae</taxon>
        <taxon>Modicisalibacter</taxon>
    </lineage>
</organism>
<reference evidence="6 7" key="1">
    <citation type="submission" date="2019-03" db="EMBL/GenBank/DDBJ databases">
        <title>Freshwater and sediment microbial communities from various areas in North America, analyzing microbe dynamics in response to fracking.</title>
        <authorList>
            <person name="Lamendella R."/>
        </authorList>
    </citation>
    <scope>NUCLEOTIDE SEQUENCE [LARGE SCALE GENOMIC DNA]</scope>
    <source>
        <strain evidence="6 7">6_TX</strain>
    </source>
</reference>
<dbReference type="AlphaFoldDB" id="A0A4R8FPU0"/>
<evidence type="ECO:0000313" key="6">
    <source>
        <dbReference type="EMBL" id="TDX28345.1"/>
    </source>
</evidence>
<dbReference type="GO" id="GO:0005886">
    <property type="term" value="C:plasma membrane"/>
    <property type="evidence" value="ECO:0007669"/>
    <property type="project" value="UniProtKB-SubCell"/>
</dbReference>
<evidence type="ECO:0000256" key="1">
    <source>
        <dbReference type="ARBA" id="ARBA00004236"/>
    </source>
</evidence>
<dbReference type="GO" id="GO:0016757">
    <property type="term" value="F:glycosyltransferase activity"/>
    <property type="evidence" value="ECO:0007669"/>
    <property type="project" value="UniProtKB-KW"/>
</dbReference>
<evidence type="ECO:0008006" key="8">
    <source>
        <dbReference type="Google" id="ProtNLM"/>
    </source>
</evidence>
<dbReference type="RefSeq" id="WP_340148197.1">
    <property type="nucleotide sequence ID" value="NZ_SOEC01000010.1"/>
</dbReference>
<evidence type="ECO:0000256" key="4">
    <source>
        <dbReference type="ARBA" id="ARBA00022679"/>
    </source>
</evidence>
<keyword evidence="5" id="KW-0472">Membrane</keyword>
<dbReference type="EMBL" id="SOEC01000010">
    <property type="protein sequence ID" value="TDX28345.1"/>
    <property type="molecule type" value="Genomic_DNA"/>
</dbReference>
<comment type="caution">
    <text evidence="6">The sequence shown here is derived from an EMBL/GenBank/DDBJ whole genome shotgun (WGS) entry which is preliminary data.</text>
</comment>
<keyword evidence="3" id="KW-0328">Glycosyltransferase</keyword>
<keyword evidence="4" id="KW-0808">Transferase</keyword>
<dbReference type="Proteomes" id="UP000294489">
    <property type="component" value="Unassembled WGS sequence"/>
</dbReference>
<sequence>MNHGGRKSRGDCLVFVNADTRLPRRADLLINWALKGPACWGRFDVEIGRGGALAGLVGWSMNRQSRLTGIATGNQAIFMTREVFEIVGGFPDQALMEDIAMSRLLRRLSAPVCLPMRVTTFARRWQQHGPLRTVVRMWWLRLRYWCGTSPRALAEEYIDVRWRDSA</sequence>
<dbReference type="SUPFAM" id="SSF53448">
    <property type="entry name" value="Nucleotide-diphospho-sugar transferases"/>
    <property type="match status" value="1"/>
</dbReference>
<evidence type="ECO:0000256" key="2">
    <source>
        <dbReference type="ARBA" id="ARBA00022475"/>
    </source>
</evidence>
<evidence type="ECO:0000313" key="7">
    <source>
        <dbReference type="Proteomes" id="UP000294489"/>
    </source>
</evidence>
<accession>A0A4R8FPU0</accession>
<evidence type="ECO:0000256" key="3">
    <source>
        <dbReference type="ARBA" id="ARBA00022676"/>
    </source>
</evidence>
<keyword evidence="2" id="KW-1003">Cell membrane</keyword>
<dbReference type="PANTHER" id="PTHR43646:SF2">
    <property type="entry name" value="GLYCOSYLTRANSFERASE 2-LIKE DOMAIN-CONTAINING PROTEIN"/>
    <property type="match status" value="1"/>
</dbReference>
<dbReference type="PANTHER" id="PTHR43646">
    <property type="entry name" value="GLYCOSYLTRANSFERASE"/>
    <property type="match status" value="1"/>
</dbReference>
<protein>
    <recommendedName>
        <fullName evidence="8">Glycosyl transferase family 2</fullName>
    </recommendedName>
</protein>
<dbReference type="InterPro" id="IPR029044">
    <property type="entry name" value="Nucleotide-diphossugar_trans"/>
</dbReference>
<evidence type="ECO:0000256" key="5">
    <source>
        <dbReference type="ARBA" id="ARBA00023136"/>
    </source>
</evidence>